<dbReference type="AlphaFoldDB" id="A0A0R3PYJ8"/>
<accession>A0A0R3PYJ8</accession>
<dbReference type="WBParaSite" id="ACOC_0001150801-mRNA-1">
    <property type="protein sequence ID" value="ACOC_0001150801-mRNA-1"/>
    <property type="gene ID" value="ACOC_0001150801"/>
</dbReference>
<dbReference type="EMBL" id="UYYA01004712">
    <property type="protein sequence ID" value="VDM63094.1"/>
    <property type="molecule type" value="Genomic_DNA"/>
</dbReference>
<dbReference type="Proteomes" id="UP000267027">
    <property type="component" value="Unassembled WGS sequence"/>
</dbReference>
<sequence length="220" mass="24834">MAGNFFDSEVDSGEEALISITCRHFNRRVIRAAASNPFLSDACKSGADLSKKLKGPSWHTFFLFTIEMAKTLGDVQSVKVIQRNLKPDHFVMLSNLIGLDNGDDKRRSFLNRFVGVSIGAALSMRIPRWVTLYWQGGNRGVQLFWGAEYSCQRNRASNLAIVLWLETKAASLLQRTISYGLQKCQSQMSDEFLVLTGAVATWYIGKSSIFNLIWRISEFY</sequence>
<evidence type="ECO:0000313" key="3">
    <source>
        <dbReference type="WBParaSite" id="ACOC_0001150801-mRNA-1"/>
    </source>
</evidence>
<organism evidence="3">
    <name type="scientific">Angiostrongylus costaricensis</name>
    <name type="common">Nematode worm</name>
    <dbReference type="NCBI Taxonomy" id="334426"/>
    <lineage>
        <taxon>Eukaryota</taxon>
        <taxon>Metazoa</taxon>
        <taxon>Ecdysozoa</taxon>
        <taxon>Nematoda</taxon>
        <taxon>Chromadorea</taxon>
        <taxon>Rhabditida</taxon>
        <taxon>Rhabditina</taxon>
        <taxon>Rhabditomorpha</taxon>
        <taxon>Strongyloidea</taxon>
        <taxon>Metastrongylidae</taxon>
        <taxon>Angiostrongylus</taxon>
    </lineage>
</organism>
<reference evidence="1 2" key="2">
    <citation type="submission" date="2018-11" db="EMBL/GenBank/DDBJ databases">
        <authorList>
            <consortium name="Pathogen Informatics"/>
        </authorList>
    </citation>
    <scope>NUCLEOTIDE SEQUENCE [LARGE SCALE GENOMIC DNA]</scope>
    <source>
        <strain evidence="1 2">Costa Rica</strain>
    </source>
</reference>
<proteinExistence type="predicted"/>
<name>A0A0R3PYJ8_ANGCS</name>
<reference evidence="3" key="1">
    <citation type="submission" date="2017-02" db="UniProtKB">
        <authorList>
            <consortium name="WormBaseParasite"/>
        </authorList>
    </citation>
    <scope>IDENTIFICATION</scope>
</reference>
<gene>
    <name evidence="1" type="ORF">ACOC_LOCUS11509</name>
</gene>
<evidence type="ECO:0000313" key="1">
    <source>
        <dbReference type="EMBL" id="VDM63094.1"/>
    </source>
</evidence>
<evidence type="ECO:0000313" key="2">
    <source>
        <dbReference type="Proteomes" id="UP000267027"/>
    </source>
</evidence>
<keyword evidence="2" id="KW-1185">Reference proteome</keyword>
<protein>
    <submittedName>
        <fullName evidence="3">Peroxisomal membrane protein 11C</fullName>
    </submittedName>
</protein>